<reference evidence="3 5" key="2">
    <citation type="journal article" date="2013" name="Nature">
        <title>Insights into bilaterian evolution from three spiralian genomes.</title>
        <authorList>
            <person name="Simakov O."/>
            <person name="Marletaz F."/>
            <person name="Cho S.J."/>
            <person name="Edsinger-Gonzales E."/>
            <person name="Havlak P."/>
            <person name="Hellsten U."/>
            <person name="Kuo D.H."/>
            <person name="Larsson T."/>
            <person name="Lv J."/>
            <person name="Arendt D."/>
            <person name="Savage R."/>
            <person name="Osoegawa K."/>
            <person name="de Jong P."/>
            <person name="Grimwood J."/>
            <person name="Chapman J.A."/>
            <person name="Shapiro H."/>
            <person name="Aerts A."/>
            <person name="Otillar R.P."/>
            <person name="Terry A.Y."/>
            <person name="Boore J.L."/>
            <person name="Grigoriev I.V."/>
            <person name="Lindberg D.R."/>
            <person name="Seaver E.C."/>
            <person name="Weisblat D.A."/>
            <person name="Putnam N.H."/>
            <person name="Rokhsar D.S."/>
        </authorList>
    </citation>
    <scope>NUCLEOTIDE SEQUENCE</scope>
</reference>
<reference evidence="5" key="1">
    <citation type="submission" date="2012-12" db="EMBL/GenBank/DDBJ databases">
        <authorList>
            <person name="Hellsten U."/>
            <person name="Grimwood J."/>
            <person name="Chapman J.A."/>
            <person name="Shapiro H."/>
            <person name="Aerts A."/>
            <person name="Otillar R.P."/>
            <person name="Terry A.Y."/>
            <person name="Boore J.L."/>
            <person name="Simakov O."/>
            <person name="Marletaz F."/>
            <person name="Cho S.-J."/>
            <person name="Edsinger-Gonzales E."/>
            <person name="Havlak P."/>
            <person name="Kuo D.-H."/>
            <person name="Larsson T."/>
            <person name="Lv J."/>
            <person name="Arendt D."/>
            <person name="Savage R."/>
            <person name="Osoegawa K."/>
            <person name="de Jong P."/>
            <person name="Lindberg D.R."/>
            <person name="Seaver E.C."/>
            <person name="Weisblat D.A."/>
            <person name="Putnam N.H."/>
            <person name="Grigoriev I.V."/>
            <person name="Rokhsar D.S."/>
        </authorList>
    </citation>
    <scope>NUCLEOTIDE SEQUENCE</scope>
</reference>
<keyword evidence="2" id="KW-1133">Transmembrane helix</keyword>
<reference evidence="4" key="3">
    <citation type="submission" date="2015-06" db="UniProtKB">
        <authorList>
            <consortium name="EnsemblMetazoa"/>
        </authorList>
    </citation>
    <scope>IDENTIFICATION</scope>
</reference>
<proteinExistence type="predicted"/>
<evidence type="ECO:0000313" key="5">
    <source>
        <dbReference type="Proteomes" id="UP000015101"/>
    </source>
</evidence>
<feature type="transmembrane region" description="Helical" evidence="2">
    <location>
        <begin position="59"/>
        <end position="85"/>
    </location>
</feature>
<feature type="compositionally biased region" description="Acidic residues" evidence="1">
    <location>
        <begin position="261"/>
        <end position="297"/>
    </location>
</feature>
<evidence type="ECO:0000256" key="1">
    <source>
        <dbReference type="SAM" id="MobiDB-lite"/>
    </source>
</evidence>
<keyword evidence="5" id="KW-1185">Reference proteome</keyword>
<feature type="compositionally biased region" description="Polar residues" evidence="1">
    <location>
        <begin position="430"/>
        <end position="445"/>
    </location>
</feature>
<evidence type="ECO:0000313" key="3">
    <source>
        <dbReference type="EMBL" id="ESN90454.1"/>
    </source>
</evidence>
<evidence type="ECO:0000256" key="2">
    <source>
        <dbReference type="SAM" id="Phobius"/>
    </source>
</evidence>
<dbReference type="RefSeq" id="XP_009031391.1">
    <property type="nucleotide sequence ID" value="XM_009033143.1"/>
</dbReference>
<organism evidence="4 5">
    <name type="scientific">Helobdella robusta</name>
    <name type="common">Californian leech</name>
    <dbReference type="NCBI Taxonomy" id="6412"/>
    <lineage>
        <taxon>Eukaryota</taxon>
        <taxon>Metazoa</taxon>
        <taxon>Spiralia</taxon>
        <taxon>Lophotrochozoa</taxon>
        <taxon>Annelida</taxon>
        <taxon>Clitellata</taxon>
        <taxon>Hirudinea</taxon>
        <taxon>Rhynchobdellida</taxon>
        <taxon>Glossiphoniidae</taxon>
        <taxon>Helobdella</taxon>
    </lineage>
</organism>
<keyword evidence="2" id="KW-0472">Membrane</keyword>
<dbReference type="CTD" id="20201382"/>
<feature type="compositionally biased region" description="Low complexity" evidence="1">
    <location>
        <begin position="446"/>
        <end position="458"/>
    </location>
</feature>
<sequence>MKLHVRKFQSILTRADNCEKAEFSNLASGMILFILKVKLQKTKLYSSTFQKKLYSTISTLFSGGIYLELSIVLCLVCVFIVLNVVNIISIRRNKNAVNINNSNNNNNIINDNINNNANNNTTNHNNSNGNDNNNNNSSSNNNNNINNNNNNNSQDEVSINIKSESLADIININLINSASNKIIKTSANTKEGSNNDNGHNNDVQVINDDVISCHTRLGDSPICTNDNNNDINNKTNIAKNTNVYKRINRIKYLESIKETDDINDNNNDDNNNDDNNNDDNNNDDNNNDDNNNDDNNNDDNNFSPNIDEQIFHENDTTFKNPPKNFFTKIFLDGIIFKNTKHSNKLKNNNSSSYDINDNRKTDNIPVSIFNVCSHSNAYFQHSEAYACNNRTTSTATTSTATTSSSTTSTTVTTTSATTLNPIKNFPKNVDSVTKSSHEVSTQNANSVESPSSSSSSSLIWTTKSSADAMGLC</sequence>
<feature type="region of interest" description="Disordered" evidence="1">
    <location>
        <begin position="260"/>
        <end position="306"/>
    </location>
</feature>
<feature type="region of interest" description="Disordered" evidence="1">
    <location>
        <begin position="423"/>
        <end position="458"/>
    </location>
</feature>
<dbReference type="GeneID" id="20201382"/>
<protein>
    <submittedName>
        <fullName evidence="3 4">Uncharacterized protein</fullName>
    </submittedName>
</protein>
<gene>
    <name evidence="4" type="primary">20201382</name>
    <name evidence="3" type="ORF">HELRODRAFT_166120</name>
</gene>
<dbReference type="EMBL" id="AMQM01002260">
    <property type="status" value="NOT_ANNOTATED_CDS"/>
    <property type="molecule type" value="Genomic_DNA"/>
</dbReference>
<dbReference type="HOGENOM" id="CLU_579075_0_0_1"/>
<feature type="compositionally biased region" description="Low complexity" evidence="1">
    <location>
        <begin position="112"/>
        <end position="152"/>
    </location>
</feature>
<dbReference type="KEGG" id="hro:HELRODRAFT_166120"/>
<feature type="region of interest" description="Disordered" evidence="1">
    <location>
        <begin position="112"/>
        <end position="155"/>
    </location>
</feature>
<dbReference type="Proteomes" id="UP000015101">
    <property type="component" value="Unassembled WGS sequence"/>
</dbReference>
<dbReference type="EMBL" id="KB097753">
    <property type="protein sequence ID" value="ESN90454.1"/>
    <property type="molecule type" value="Genomic_DNA"/>
</dbReference>
<dbReference type="AlphaFoldDB" id="T1EXT2"/>
<dbReference type="EnsemblMetazoa" id="HelroT166120">
    <property type="protein sequence ID" value="HelroP166120"/>
    <property type="gene ID" value="HelroG166120"/>
</dbReference>
<keyword evidence="2" id="KW-0812">Transmembrane</keyword>
<evidence type="ECO:0000313" key="4">
    <source>
        <dbReference type="EnsemblMetazoa" id="HelroP166120"/>
    </source>
</evidence>
<accession>T1EXT2</accession>
<dbReference type="InParanoid" id="T1EXT2"/>
<name>T1EXT2_HELRO</name>